<evidence type="ECO:0000256" key="6">
    <source>
        <dbReference type="ARBA" id="ARBA00022692"/>
    </source>
</evidence>
<dbReference type="Pfam" id="PF02518">
    <property type="entry name" value="HATPase_c"/>
    <property type="match status" value="1"/>
</dbReference>
<dbReference type="InterPro" id="IPR036890">
    <property type="entry name" value="HATPase_C_sf"/>
</dbReference>
<feature type="transmembrane region" description="Helical" evidence="13">
    <location>
        <begin position="55"/>
        <end position="72"/>
    </location>
</feature>
<keyword evidence="4" id="KW-0597">Phosphoprotein</keyword>
<dbReference type="RefSeq" id="WP_133559437.1">
    <property type="nucleotide sequence ID" value="NZ_SNZA01000001.1"/>
</dbReference>
<dbReference type="InterPro" id="IPR005467">
    <property type="entry name" value="His_kinase_dom"/>
</dbReference>
<evidence type="ECO:0000256" key="7">
    <source>
        <dbReference type="ARBA" id="ARBA00022741"/>
    </source>
</evidence>
<name>A0A4R6XG74_9GAMM</name>
<dbReference type="AlphaFoldDB" id="A0A4R6XG74"/>
<dbReference type="InterPro" id="IPR004358">
    <property type="entry name" value="Sig_transdc_His_kin-like_C"/>
</dbReference>
<dbReference type="Pfam" id="PF00512">
    <property type="entry name" value="HisKA"/>
    <property type="match status" value="1"/>
</dbReference>
<dbReference type="PANTHER" id="PTHR45569:SF1">
    <property type="entry name" value="SENSOR PROTEIN KDPD"/>
    <property type="match status" value="1"/>
</dbReference>
<comment type="subcellular location">
    <subcellularLocation>
        <location evidence="2">Membrane</location>
        <topology evidence="2">Multi-pass membrane protein</topology>
    </subcellularLocation>
</comment>
<evidence type="ECO:0000256" key="8">
    <source>
        <dbReference type="ARBA" id="ARBA00022777"/>
    </source>
</evidence>
<feature type="transmembrane region" description="Helical" evidence="13">
    <location>
        <begin position="87"/>
        <end position="105"/>
    </location>
</feature>
<dbReference type="CDD" id="cd00075">
    <property type="entry name" value="HATPase"/>
    <property type="match status" value="1"/>
</dbReference>
<keyword evidence="11" id="KW-0902">Two-component regulatory system</keyword>
<evidence type="ECO:0000256" key="10">
    <source>
        <dbReference type="ARBA" id="ARBA00022989"/>
    </source>
</evidence>
<sequence>MTKLFSWEHVRTSSAVLLGVLLCSFAIDSMINSPIAVLLLLQLGIVMVAFKCSPAFSYLTACLGAICFNYFFTAPRYSFHMLNQDDILNLLVFLIVALVTSQFAVRYRQQQTLIDQVRLRNQILLSVSHDLRTPLAGIIGNLSTFKEYQALLTESEKDELLNSATAESHRLHQYIENLLQATKMVHGSVRLGKEYGSLASILEGLATKVNANGLRMALSVDALDNIAINRELIEQALFNVIDNALTYSVKDWPITVKASHHQTCIRIDIFNTGITPSAEDRIHMFDLFYSRRQNISTDKGTGLGLSVAKGIITAHGGSIECVKVDAGCLMRIELPKDNAAEVRT</sequence>
<dbReference type="Proteomes" id="UP000295729">
    <property type="component" value="Unassembled WGS sequence"/>
</dbReference>
<dbReference type="InterPro" id="IPR052023">
    <property type="entry name" value="Histidine_kinase_KdpD"/>
</dbReference>
<comment type="catalytic activity">
    <reaction evidence="1">
        <text>ATP + protein L-histidine = ADP + protein N-phospho-L-histidine.</text>
        <dbReference type="EC" id="2.7.13.3"/>
    </reaction>
</comment>
<keyword evidence="8" id="KW-0418">Kinase</keyword>
<dbReference type="PANTHER" id="PTHR45569">
    <property type="entry name" value="SENSOR PROTEIN KDPD"/>
    <property type="match status" value="1"/>
</dbReference>
<keyword evidence="16" id="KW-1185">Reference proteome</keyword>
<dbReference type="EMBL" id="SNZA01000001">
    <property type="protein sequence ID" value="TDR14788.1"/>
    <property type="molecule type" value="Genomic_DNA"/>
</dbReference>
<dbReference type="SMART" id="SM00388">
    <property type="entry name" value="HisKA"/>
    <property type="match status" value="1"/>
</dbReference>
<evidence type="ECO:0000256" key="2">
    <source>
        <dbReference type="ARBA" id="ARBA00004141"/>
    </source>
</evidence>
<dbReference type="InterPro" id="IPR025201">
    <property type="entry name" value="KdpD_TM"/>
</dbReference>
<protein>
    <recommendedName>
        <fullName evidence="3">histidine kinase</fullName>
        <ecNumber evidence="3">2.7.13.3</ecNumber>
    </recommendedName>
</protein>
<dbReference type="EC" id="2.7.13.3" evidence="3"/>
<evidence type="ECO:0000256" key="3">
    <source>
        <dbReference type="ARBA" id="ARBA00012438"/>
    </source>
</evidence>
<dbReference type="SUPFAM" id="SSF47384">
    <property type="entry name" value="Homodimeric domain of signal transducing histidine kinase"/>
    <property type="match status" value="1"/>
</dbReference>
<proteinExistence type="predicted"/>
<dbReference type="Pfam" id="PF13493">
    <property type="entry name" value="DUF4118"/>
    <property type="match status" value="1"/>
</dbReference>
<dbReference type="PROSITE" id="PS50109">
    <property type="entry name" value="HIS_KIN"/>
    <property type="match status" value="1"/>
</dbReference>
<dbReference type="GO" id="GO:0005886">
    <property type="term" value="C:plasma membrane"/>
    <property type="evidence" value="ECO:0007669"/>
    <property type="project" value="TreeGrafter"/>
</dbReference>
<evidence type="ECO:0000256" key="13">
    <source>
        <dbReference type="SAM" id="Phobius"/>
    </source>
</evidence>
<dbReference type="InterPro" id="IPR038318">
    <property type="entry name" value="KdpD_sf"/>
</dbReference>
<evidence type="ECO:0000256" key="1">
    <source>
        <dbReference type="ARBA" id="ARBA00000085"/>
    </source>
</evidence>
<dbReference type="InterPro" id="IPR003594">
    <property type="entry name" value="HATPase_dom"/>
</dbReference>
<evidence type="ECO:0000256" key="5">
    <source>
        <dbReference type="ARBA" id="ARBA00022679"/>
    </source>
</evidence>
<dbReference type="Gene3D" id="3.30.565.10">
    <property type="entry name" value="Histidine kinase-like ATPase, C-terminal domain"/>
    <property type="match status" value="1"/>
</dbReference>
<dbReference type="SUPFAM" id="SSF55874">
    <property type="entry name" value="ATPase domain of HSP90 chaperone/DNA topoisomerase II/histidine kinase"/>
    <property type="match status" value="1"/>
</dbReference>
<feature type="domain" description="Histidine kinase" evidence="14">
    <location>
        <begin position="126"/>
        <end position="338"/>
    </location>
</feature>
<keyword evidence="10 13" id="KW-1133">Transmembrane helix</keyword>
<evidence type="ECO:0000313" key="16">
    <source>
        <dbReference type="Proteomes" id="UP000295729"/>
    </source>
</evidence>
<dbReference type="Gene3D" id="1.20.120.620">
    <property type="entry name" value="Backbone structure of the membrane domain of e. Coli histidine kinase receptor kdpd"/>
    <property type="match status" value="1"/>
</dbReference>
<dbReference type="GO" id="GO:0000155">
    <property type="term" value="F:phosphorelay sensor kinase activity"/>
    <property type="evidence" value="ECO:0007669"/>
    <property type="project" value="InterPro"/>
</dbReference>
<evidence type="ECO:0000256" key="12">
    <source>
        <dbReference type="ARBA" id="ARBA00023136"/>
    </source>
</evidence>
<gene>
    <name evidence="15" type="ORF">C8D85_0134</name>
</gene>
<dbReference type="GO" id="GO:0005524">
    <property type="term" value="F:ATP binding"/>
    <property type="evidence" value="ECO:0007669"/>
    <property type="project" value="UniProtKB-KW"/>
</dbReference>
<evidence type="ECO:0000259" key="14">
    <source>
        <dbReference type="PROSITE" id="PS50109"/>
    </source>
</evidence>
<evidence type="ECO:0000256" key="4">
    <source>
        <dbReference type="ARBA" id="ARBA00022553"/>
    </source>
</evidence>
<keyword evidence="9" id="KW-0067">ATP-binding</keyword>
<keyword evidence="6 13" id="KW-0812">Transmembrane</keyword>
<accession>A0A4R6XG74</accession>
<dbReference type="InterPro" id="IPR036097">
    <property type="entry name" value="HisK_dim/P_sf"/>
</dbReference>
<dbReference type="OrthoDB" id="9809766at2"/>
<reference evidence="15 16" key="1">
    <citation type="submission" date="2019-03" db="EMBL/GenBank/DDBJ databases">
        <title>Genomic Encyclopedia of Type Strains, Phase IV (KMG-IV): sequencing the most valuable type-strain genomes for metagenomic binning, comparative biology and taxonomic classification.</title>
        <authorList>
            <person name="Goeker M."/>
        </authorList>
    </citation>
    <scope>NUCLEOTIDE SEQUENCE [LARGE SCALE GENOMIC DNA]</scope>
    <source>
        <strain evidence="15 16">DSM 5604</strain>
    </source>
</reference>
<comment type="caution">
    <text evidence="15">The sequence shown here is derived from an EMBL/GenBank/DDBJ whole genome shotgun (WGS) entry which is preliminary data.</text>
</comment>
<evidence type="ECO:0000313" key="15">
    <source>
        <dbReference type="EMBL" id="TDR14788.1"/>
    </source>
</evidence>
<evidence type="ECO:0000256" key="9">
    <source>
        <dbReference type="ARBA" id="ARBA00022840"/>
    </source>
</evidence>
<evidence type="ECO:0000256" key="11">
    <source>
        <dbReference type="ARBA" id="ARBA00023012"/>
    </source>
</evidence>
<dbReference type="Gene3D" id="1.10.287.130">
    <property type="match status" value="1"/>
</dbReference>
<keyword evidence="7" id="KW-0547">Nucleotide-binding</keyword>
<dbReference type="PRINTS" id="PR00344">
    <property type="entry name" value="BCTRLSENSOR"/>
</dbReference>
<dbReference type="InterPro" id="IPR003661">
    <property type="entry name" value="HisK_dim/P_dom"/>
</dbReference>
<keyword evidence="5" id="KW-0808">Transferase</keyword>
<dbReference type="CDD" id="cd00082">
    <property type="entry name" value="HisKA"/>
    <property type="match status" value="1"/>
</dbReference>
<dbReference type="SMART" id="SM00387">
    <property type="entry name" value="HATPase_c"/>
    <property type="match status" value="1"/>
</dbReference>
<organism evidence="15 16">
    <name type="scientific">Marinomonas communis</name>
    <dbReference type="NCBI Taxonomy" id="28254"/>
    <lineage>
        <taxon>Bacteria</taxon>
        <taxon>Pseudomonadati</taxon>
        <taxon>Pseudomonadota</taxon>
        <taxon>Gammaproteobacteria</taxon>
        <taxon>Oceanospirillales</taxon>
        <taxon>Oceanospirillaceae</taxon>
        <taxon>Marinomonas</taxon>
    </lineage>
</organism>
<keyword evidence="12 13" id="KW-0472">Membrane</keyword>
<feature type="transmembrane region" description="Helical" evidence="13">
    <location>
        <begin position="15"/>
        <end position="43"/>
    </location>
</feature>